<sequence length="105" mass="11548">MYLVHVHLRAPLSGGRLPQSTAADITRHVSGREGLIHVSVHPDPENRPVVGLYLRAASLAEAETAAERLWQLVQATLRPLSAWELVRAEVPLLPNDPWSTNPPPL</sequence>
<dbReference type="Proteomes" id="UP000594008">
    <property type="component" value="Chromosome"/>
</dbReference>
<protein>
    <submittedName>
        <fullName evidence="1">Uncharacterized protein</fullName>
    </submittedName>
</protein>
<evidence type="ECO:0000313" key="1">
    <source>
        <dbReference type="EMBL" id="QOV44523.1"/>
    </source>
</evidence>
<proteinExistence type="predicted"/>
<organism evidence="1 2">
    <name type="scientific">Streptomyces chromofuscus</name>
    <dbReference type="NCBI Taxonomy" id="42881"/>
    <lineage>
        <taxon>Bacteria</taxon>
        <taxon>Bacillati</taxon>
        <taxon>Actinomycetota</taxon>
        <taxon>Actinomycetes</taxon>
        <taxon>Kitasatosporales</taxon>
        <taxon>Streptomycetaceae</taxon>
        <taxon>Streptomyces</taxon>
    </lineage>
</organism>
<dbReference type="RefSeq" id="WP_189702154.1">
    <property type="nucleotide sequence ID" value="NZ_BMTA01000039.1"/>
</dbReference>
<name>A0A7M2T9D8_STRCW</name>
<accession>A0A7M2T9D8</accession>
<evidence type="ECO:0000313" key="2">
    <source>
        <dbReference type="Proteomes" id="UP000594008"/>
    </source>
</evidence>
<dbReference type="EMBL" id="CP063374">
    <property type="protein sequence ID" value="QOV44523.1"/>
    <property type="molecule type" value="Genomic_DNA"/>
</dbReference>
<dbReference type="KEGG" id="schf:IPT68_00200"/>
<gene>
    <name evidence="1" type="ORF">IPT68_00200</name>
</gene>
<keyword evidence="2" id="KW-1185">Reference proteome</keyword>
<reference evidence="1 2" key="1">
    <citation type="submission" date="2020-10" db="EMBL/GenBank/DDBJ databases">
        <title>Streptomyces chromofuscus complate genome analysis.</title>
        <authorList>
            <person name="Anwar N."/>
        </authorList>
    </citation>
    <scope>NUCLEOTIDE SEQUENCE [LARGE SCALE GENOMIC DNA]</scope>
    <source>
        <strain evidence="1 2">DSM 40273</strain>
    </source>
</reference>
<dbReference type="AlphaFoldDB" id="A0A7M2T9D8"/>